<dbReference type="Proteomes" id="UP000293638">
    <property type="component" value="Unassembled WGS sequence"/>
</dbReference>
<reference evidence="1 2" key="1">
    <citation type="submission" date="2019-02" db="EMBL/GenBank/DDBJ databases">
        <title>Genomic Encyclopedia of Type Strains, Phase IV (KMG-IV): sequencing the most valuable type-strain genomes for metagenomic binning, comparative biology and taxonomic classification.</title>
        <authorList>
            <person name="Goeker M."/>
        </authorList>
    </citation>
    <scope>NUCLEOTIDE SEQUENCE [LARGE SCALE GENOMIC DNA]</scope>
    <source>
        <strain evidence="1 2">DSM 45622</strain>
    </source>
</reference>
<accession>A0A4Q7NX79</accession>
<dbReference type="AlphaFoldDB" id="A0A4Q7NX79"/>
<dbReference type="EMBL" id="SGXD01000001">
    <property type="protein sequence ID" value="RZS91824.1"/>
    <property type="molecule type" value="Genomic_DNA"/>
</dbReference>
<protein>
    <submittedName>
        <fullName evidence="1">Uncharacterized protein</fullName>
    </submittedName>
</protein>
<sequence length="64" mass="6503">MLAVAVLMTVVAAFAVLILLGNRRRSAPGEHTVSAASTADAEEVKAAARAWGDVARARNSGASP</sequence>
<evidence type="ECO:0000313" key="2">
    <source>
        <dbReference type="Proteomes" id="UP000293638"/>
    </source>
</evidence>
<comment type="caution">
    <text evidence="1">The sequence shown here is derived from an EMBL/GenBank/DDBJ whole genome shotgun (WGS) entry which is preliminary data.</text>
</comment>
<proteinExistence type="predicted"/>
<gene>
    <name evidence="1" type="ORF">EV189_1076</name>
</gene>
<name>A0A4Q7NX79_9ACTN</name>
<keyword evidence="2" id="KW-1185">Reference proteome</keyword>
<dbReference type="RefSeq" id="WP_130491846.1">
    <property type="nucleotide sequence ID" value="NZ_SGXD01000001.1"/>
</dbReference>
<organism evidence="1 2">
    <name type="scientific">Motilibacter rhizosphaerae</name>
    <dbReference type="NCBI Taxonomy" id="598652"/>
    <lineage>
        <taxon>Bacteria</taxon>
        <taxon>Bacillati</taxon>
        <taxon>Actinomycetota</taxon>
        <taxon>Actinomycetes</taxon>
        <taxon>Motilibacterales</taxon>
        <taxon>Motilibacteraceae</taxon>
        <taxon>Motilibacter</taxon>
    </lineage>
</organism>
<evidence type="ECO:0000313" key="1">
    <source>
        <dbReference type="EMBL" id="RZS91824.1"/>
    </source>
</evidence>